<dbReference type="GO" id="GO:0015833">
    <property type="term" value="P:peptide transport"/>
    <property type="evidence" value="ECO:0007669"/>
    <property type="project" value="InterPro"/>
</dbReference>
<evidence type="ECO:0000256" key="5">
    <source>
        <dbReference type="ARBA" id="ARBA00022519"/>
    </source>
</evidence>
<dbReference type="Pfam" id="PF08352">
    <property type="entry name" value="oligo_HPY"/>
    <property type="match status" value="1"/>
</dbReference>
<dbReference type="Proteomes" id="UP000283255">
    <property type="component" value="Unassembled WGS sequence"/>
</dbReference>
<dbReference type="Gene3D" id="3.40.50.300">
    <property type="entry name" value="P-loop containing nucleotide triphosphate hydrolases"/>
    <property type="match status" value="1"/>
</dbReference>
<keyword evidence="7 10" id="KW-0067">ATP-binding</keyword>
<evidence type="ECO:0000256" key="7">
    <source>
        <dbReference type="ARBA" id="ARBA00022840"/>
    </source>
</evidence>
<keyword evidence="5" id="KW-0997">Cell inner membrane</keyword>
<dbReference type="Pfam" id="PF00005">
    <property type="entry name" value="ABC_tran"/>
    <property type="match status" value="1"/>
</dbReference>
<comment type="subcellular location">
    <subcellularLocation>
        <location evidence="1">Cell inner membrane</location>
        <topology evidence="1">Peripheral membrane protein</topology>
    </subcellularLocation>
</comment>
<accession>A0A418YCG1</accession>
<keyword evidence="11" id="KW-1185">Reference proteome</keyword>
<dbReference type="InterPro" id="IPR003439">
    <property type="entry name" value="ABC_transporter-like_ATP-bd"/>
</dbReference>
<dbReference type="SMART" id="SM00382">
    <property type="entry name" value="AAA"/>
    <property type="match status" value="1"/>
</dbReference>
<evidence type="ECO:0000256" key="3">
    <source>
        <dbReference type="ARBA" id="ARBA00022448"/>
    </source>
</evidence>
<dbReference type="PROSITE" id="PS50893">
    <property type="entry name" value="ABC_TRANSPORTER_2"/>
    <property type="match status" value="1"/>
</dbReference>
<proteinExistence type="inferred from homology"/>
<dbReference type="EMBL" id="QZCH01000020">
    <property type="protein sequence ID" value="RJG42169.1"/>
    <property type="molecule type" value="Genomic_DNA"/>
</dbReference>
<dbReference type="NCBIfam" id="TIGR01727">
    <property type="entry name" value="oligo_HPY"/>
    <property type="match status" value="1"/>
</dbReference>
<sequence>MALIDIRNLTIHIHTSQGRFKAVERVNLTMTEGEIRGLVGESGSGKSLVAKAILGLQKDNWEVQADRMRLGDIDLLALSPRQRRKLMARDIAMIFQEPSSHLDPTQEIGEQIVEAIPFKTYEGKWWKMYKWRQKRAIALLHRIGIKDHQSVLKSYPHELSEGICQKIMIAMALAKNPKLLIADEPTAAMEATTQMQIMKLLNKINKVNNTSILLISHDIETVADLADSLTVMYCGQTVESGKKDQVLRTPRHPYTEAILLAVPDFSFQVERKSQLYALPGSIPPLQHLPIGCRLGPRCPNAQKKCVEKPRSKRIKGHQFNCHFPLNVTMVKK</sequence>
<dbReference type="CDD" id="cd03257">
    <property type="entry name" value="ABC_NikE_OppD_transporters"/>
    <property type="match status" value="1"/>
</dbReference>
<evidence type="ECO:0000259" key="9">
    <source>
        <dbReference type="PROSITE" id="PS50893"/>
    </source>
</evidence>
<keyword evidence="6" id="KW-0547">Nucleotide-binding</keyword>
<evidence type="ECO:0000313" key="10">
    <source>
        <dbReference type="EMBL" id="RJG42169.1"/>
    </source>
</evidence>
<dbReference type="SUPFAM" id="SSF52540">
    <property type="entry name" value="P-loop containing nucleoside triphosphate hydrolases"/>
    <property type="match status" value="1"/>
</dbReference>
<dbReference type="FunFam" id="3.40.50.300:FF:000016">
    <property type="entry name" value="Oligopeptide ABC transporter ATP-binding component"/>
    <property type="match status" value="1"/>
</dbReference>
<dbReference type="PANTHER" id="PTHR43297:SF4">
    <property type="entry name" value="PUTRESCINE EXPORT SYSTEM ATP-BINDING PROTEIN SAPD"/>
    <property type="match status" value="1"/>
</dbReference>
<gene>
    <name evidence="10" type="ORF">D1Z90_14595</name>
</gene>
<dbReference type="GO" id="GO:0005524">
    <property type="term" value="F:ATP binding"/>
    <property type="evidence" value="ECO:0007669"/>
    <property type="project" value="UniProtKB-KW"/>
</dbReference>
<comment type="caution">
    <text evidence="10">The sequence shown here is derived from an EMBL/GenBank/DDBJ whole genome shotgun (WGS) entry which is preliminary data.</text>
</comment>
<dbReference type="InterPro" id="IPR013563">
    <property type="entry name" value="Oligopep_ABC_C"/>
</dbReference>
<evidence type="ECO:0000256" key="4">
    <source>
        <dbReference type="ARBA" id="ARBA00022475"/>
    </source>
</evidence>
<dbReference type="AlphaFoldDB" id="A0A418YCG1"/>
<feature type="domain" description="ABC transporter" evidence="9">
    <location>
        <begin position="4"/>
        <end position="259"/>
    </location>
</feature>
<evidence type="ECO:0000313" key="11">
    <source>
        <dbReference type="Proteomes" id="UP000283255"/>
    </source>
</evidence>
<evidence type="ECO:0000256" key="1">
    <source>
        <dbReference type="ARBA" id="ARBA00004417"/>
    </source>
</evidence>
<keyword evidence="3" id="KW-0813">Transport</keyword>
<keyword evidence="4" id="KW-1003">Cell membrane</keyword>
<organism evidence="10 11">
    <name type="scientific">Motilimonas pumila</name>
    <dbReference type="NCBI Taxonomy" id="2303987"/>
    <lineage>
        <taxon>Bacteria</taxon>
        <taxon>Pseudomonadati</taxon>
        <taxon>Pseudomonadota</taxon>
        <taxon>Gammaproteobacteria</taxon>
        <taxon>Alteromonadales</taxon>
        <taxon>Alteromonadales genera incertae sedis</taxon>
        <taxon>Motilimonas</taxon>
    </lineage>
</organism>
<dbReference type="GO" id="GO:0055085">
    <property type="term" value="P:transmembrane transport"/>
    <property type="evidence" value="ECO:0007669"/>
    <property type="project" value="UniProtKB-ARBA"/>
</dbReference>
<evidence type="ECO:0000256" key="6">
    <source>
        <dbReference type="ARBA" id="ARBA00022741"/>
    </source>
</evidence>
<reference evidence="10 11" key="1">
    <citation type="submission" date="2018-09" db="EMBL/GenBank/DDBJ databases">
        <authorList>
            <person name="Wang F."/>
        </authorList>
    </citation>
    <scope>NUCLEOTIDE SEQUENCE [LARGE SCALE GENOMIC DNA]</scope>
    <source>
        <strain evidence="10 11">PLHSC7-2</strain>
    </source>
</reference>
<dbReference type="InterPro" id="IPR003593">
    <property type="entry name" value="AAA+_ATPase"/>
</dbReference>
<evidence type="ECO:0000256" key="2">
    <source>
        <dbReference type="ARBA" id="ARBA00005417"/>
    </source>
</evidence>
<protein>
    <submittedName>
        <fullName evidence="10">ATP-binding cassette domain-containing protein</fullName>
    </submittedName>
</protein>
<dbReference type="InterPro" id="IPR050388">
    <property type="entry name" value="ABC_Ni/Peptide_Import"/>
</dbReference>
<comment type="similarity">
    <text evidence="2">Belongs to the ABC transporter superfamily.</text>
</comment>
<keyword evidence="8" id="KW-0472">Membrane</keyword>
<dbReference type="RefSeq" id="WP_119911521.1">
    <property type="nucleotide sequence ID" value="NZ_QZCH01000020.1"/>
</dbReference>
<dbReference type="OrthoDB" id="9784450at2"/>
<name>A0A418YCG1_9GAMM</name>
<dbReference type="GO" id="GO:0005886">
    <property type="term" value="C:plasma membrane"/>
    <property type="evidence" value="ECO:0007669"/>
    <property type="project" value="UniProtKB-SubCell"/>
</dbReference>
<dbReference type="InterPro" id="IPR027417">
    <property type="entry name" value="P-loop_NTPase"/>
</dbReference>
<dbReference type="GO" id="GO:0016887">
    <property type="term" value="F:ATP hydrolysis activity"/>
    <property type="evidence" value="ECO:0007669"/>
    <property type="project" value="InterPro"/>
</dbReference>
<evidence type="ECO:0000256" key="8">
    <source>
        <dbReference type="ARBA" id="ARBA00023136"/>
    </source>
</evidence>
<dbReference type="PANTHER" id="PTHR43297">
    <property type="entry name" value="OLIGOPEPTIDE TRANSPORT ATP-BINDING PROTEIN APPD"/>
    <property type="match status" value="1"/>
</dbReference>
<reference evidence="10 11" key="2">
    <citation type="submission" date="2019-01" db="EMBL/GenBank/DDBJ databases">
        <title>Motilimonas pumilus sp. nov., isolated from the gut of sea cucumber (Apostichopus japonicus).</title>
        <authorList>
            <person name="Wang F.-Q."/>
            <person name="Ren L.-H."/>
            <person name="Lin Y.-W."/>
            <person name="Sun G.-H."/>
            <person name="Du Z.-J."/>
            <person name="Zhao J.-X."/>
            <person name="Liu X.-J."/>
            <person name="Liu L.-J."/>
        </authorList>
    </citation>
    <scope>NUCLEOTIDE SEQUENCE [LARGE SCALE GENOMIC DNA]</scope>
    <source>
        <strain evidence="10 11">PLHSC7-2</strain>
    </source>
</reference>